<dbReference type="Proteomes" id="UP000030766">
    <property type="component" value="Unassembled WGS sequence"/>
</dbReference>
<organism evidence="2">
    <name type="scientific">Fusarium oxysporum Fo47</name>
    <dbReference type="NCBI Taxonomy" id="660027"/>
    <lineage>
        <taxon>Eukaryota</taxon>
        <taxon>Fungi</taxon>
        <taxon>Dikarya</taxon>
        <taxon>Ascomycota</taxon>
        <taxon>Pezizomycotina</taxon>
        <taxon>Sordariomycetes</taxon>
        <taxon>Hypocreomycetidae</taxon>
        <taxon>Hypocreales</taxon>
        <taxon>Nectriaceae</taxon>
        <taxon>Fusarium</taxon>
        <taxon>Fusarium oxysporum species complex</taxon>
    </lineage>
</organism>
<gene>
    <name evidence="2" type="ORF">FOZG_09533</name>
</gene>
<reference evidence="2" key="2">
    <citation type="submission" date="2012-06" db="EMBL/GenBank/DDBJ databases">
        <title>Annotation of the Genome Sequence of Fusarium oxysporum Fo47.</title>
        <authorList>
            <consortium name="The Broad Institute Genomics Platform"/>
            <person name="Ma L.-J."/>
            <person name="Corby-Kistler H."/>
            <person name="Broz K."/>
            <person name="Gale L.R."/>
            <person name="Jonkers W."/>
            <person name="O'Donnell K."/>
            <person name="Ploetz R."/>
            <person name="Steinberg C."/>
            <person name="Schwartz D.C."/>
            <person name="VanEtten H."/>
            <person name="Zhou S."/>
            <person name="Young S.K."/>
            <person name="Zeng Q."/>
            <person name="Gargeya S."/>
            <person name="Fitzgerald M."/>
            <person name="Abouelleil A."/>
            <person name="Alvarado L."/>
            <person name="Chapman S.B."/>
            <person name="Gainer-Dewar J."/>
            <person name="Goldberg J."/>
            <person name="Griggs A."/>
            <person name="Gujja S."/>
            <person name="Hansen M."/>
            <person name="Howarth C."/>
            <person name="Imamovic A."/>
            <person name="Ireland A."/>
            <person name="Larimer J."/>
            <person name="McCowan C."/>
            <person name="Murphy C."/>
            <person name="Pearson M."/>
            <person name="Poon T.W."/>
            <person name="Priest M."/>
            <person name="Roberts A."/>
            <person name="Saif S."/>
            <person name="Shea T."/>
            <person name="Sykes S."/>
            <person name="Wortman J."/>
            <person name="Nusbaum C."/>
            <person name="Birren B."/>
        </authorList>
    </citation>
    <scope>NUCLEOTIDE SEQUENCE</scope>
    <source>
        <strain evidence="2">Fo47</strain>
    </source>
</reference>
<accession>W9K475</accession>
<dbReference type="EMBL" id="JH717901">
    <property type="protein sequence ID" value="EWZ37544.1"/>
    <property type="molecule type" value="Genomic_DNA"/>
</dbReference>
<evidence type="ECO:0000256" key="1">
    <source>
        <dbReference type="SAM" id="MobiDB-lite"/>
    </source>
</evidence>
<feature type="region of interest" description="Disordered" evidence="1">
    <location>
        <begin position="31"/>
        <end position="56"/>
    </location>
</feature>
<proteinExistence type="predicted"/>
<reference evidence="2" key="1">
    <citation type="submission" date="2011-06" db="EMBL/GenBank/DDBJ databases">
        <title>The Genome Sequence of Fusarium oxysporum Fo47.</title>
        <authorList>
            <consortium name="The Broad Institute Genome Sequencing Platform"/>
            <person name="Ma L.-J."/>
            <person name="Gale L.R."/>
            <person name="Schwartz D.C."/>
            <person name="Zhou S."/>
            <person name="Corby-Kistler H."/>
            <person name="Young S.K."/>
            <person name="Zeng Q."/>
            <person name="Gargeya S."/>
            <person name="Fitzgerald M."/>
            <person name="Haas B."/>
            <person name="Abouelleil A."/>
            <person name="Alvarado L."/>
            <person name="Arachchi H.M."/>
            <person name="Berlin A."/>
            <person name="Brown A."/>
            <person name="Chapman S.B."/>
            <person name="Chen Z."/>
            <person name="Dunbar C."/>
            <person name="Freedman E."/>
            <person name="Gearin G."/>
            <person name="Gellesch M."/>
            <person name="Goldberg J."/>
            <person name="Griggs A."/>
            <person name="Gujja S."/>
            <person name="Heiman D."/>
            <person name="Howarth C."/>
            <person name="Larson L."/>
            <person name="Lui A."/>
            <person name="MacDonald P.J.P."/>
            <person name="Mehta T."/>
            <person name="Montmayeur A."/>
            <person name="Murphy C."/>
            <person name="Neiman D."/>
            <person name="Pearson M."/>
            <person name="Priest M."/>
            <person name="Roberts A."/>
            <person name="Saif S."/>
            <person name="Shea T."/>
            <person name="Shenoy N."/>
            <person name="Sisk P."/>
            <person name="Stolte C."/>
            <person name="Sykes S."/>
            <person name="Wortman J."/>
            <person name="Nusbaum C."/>
            <person name="Birren B."/>
        </authorList>
    </citation>
    <scope>NUCLEOTIDE SEQUENCE [LARGE SCALE GENOMIC DNA]</scope>
    <source>
        <strain evidence="2">Fo47</strain>
    </source>
</reference>
<evidence type="ECO:0000313" key="2">
    <source>
        <dbReference type="EMBL" id="EWZ37544.1"/>
    </source>
</evidence>
<dbReference type="AlphaFoldDB" id="W9K475"/>
<sequence>MDRIFRPAKPSSPQLEEVGAKAGFWSEDLKQFSKPPKVSENKGSTSEAKEKRAKVIAEDESKRGEARKKGELAYLTVTVVRESTIRFQ</sequence>
<dbReference type="HOGENOM" id="CLU_190119_0_0_1"/>
<protein>
    <submittedName>
        <fullName evidence="2">Uncharacterized protein</fullName>
    </submittedName>
</protein>
<dbReference type="VEuPathDB" id="FungiDB:FOZG_09533"/>
<feature type="compositionally biased region" description="Basic and acidic residues" evidence="1">
    <location>
        <begin position="47"/>
        <end position="56"/>
    </location>
</feature>
<name>W9K475_FUSOX</name>